<evidence type="ECO:0000256" key="1">
    <source>
        <dbReference type="SAM" id="MobiDB-lite"/>
    </source>
</evidence>
<sequence length="259" mass="28237">MGLSKEERSLSGMQPLLSCFYSGLIVLLSIDDHTILSTLAIVGGPQCRRLECCPGYSLPFDTVSTERWKGNCCHRGTEELGASARDSDSTAKVIGAHKGHRQSQRWGRGRSPIPLAPRIGQDRNLEISANTRARGAKRRPGLRLDANDLSEVGGTEELGASTRDCDSTSKVIGAHKGHRQPQRWGRGRSPIPLAPRIGQDRNLENSANTRARGAKRRPRLRLDANDLSEVGSKLPTDTPSSSLTSDLLESTFVFLSFVL</sequence>
<gene>
    <name evidence="2" type="ORF">CRG98_045427</name>
</gene>
<reference evidence="2 3" key="1">
    <citation type="submission" date="2017-11" db="EMBL/GenBank/DDBJ databases">
        <title>De-novo sequencing of pomegranate (Punica granatum L.) genome.</title>
        <authorList>
            <person name="Akparov Z."/>
            <person name="Amiraslanov A."/>
            <person name="Hajiyeva S."/>
            <person name="Abbasov M."/>
            <person name="Kaur K."/>
            <person name="Hamwieh A."/>
            <person name="Solovyev V."/>
            <person name="Salamov A."/>
            <person name="Braich B."/>
            <person name="Kosarev P."/>
            <person name="Mahmoud A."/>
            <person name="Hajiyev E."/>
            <person name="Babayeva S."/>
            <person name="Izzatullayeva V."/>
            <person name="Mammadov A."/>
            <person name="Mammadov A."/>
            <person name="Sharifova S."/>
            <person name="Ojaghi J."/>
            <person name="Eynullazada K."/>
            <person name="Bayramov B."/>
            <person name="Abdulazimova A."/>
            <person name="Shahmuradov I."/>
        </authorList>
    </citation>
    <scope>NUCLEOTIDE SEQUENCE [LARGE SCALE GENOMIC DNA]</scope>
    <source>
        <strain evidence="3">cv. AG2017</strain>
        <tissue evidence="2">Leaf</tissue>
    </source>
</reference>
<accession>A0A2I0HR58</accession>
<keyword evidence="3" id="KW-1185">Reference proteome</keyword>
<name>A0A2I0HR58_PUNGR</name>
<proteinExistence type="predicted"/>
<evidence type="ECO:0000313" key="2">
    <source>
        <dbReference type="EMBL" id="PKI34182.1"/>
    </source>
</evidence>
<protein>
    <submittedName>
        <fullName evidence="2">Uncharacterized protein</fullName>
    </submittedName>
</protein>
<dbReference type="Proteomes" id="UP000233551">
    <property type="component" value="Unassembled WGS sequence"/>
</dbReference>
<dbReference type="AlphaFoldDB" id="A0A2I0HR58"/>
<feature type="region of interest" description="Disordered" evidence="1">
    <location>
        <begin position="172"/>
        <end position="217"/>
    </location>
</feature>
<comment type="caution">
    <text evidence="2">The sequence shown here is derived from an EMBL/GenBank/DDBJ whole genome shotgun (WGS) entry which is preliminary data.</text>
</comment>
<evidence type="ECO:0000313" key="3">
    <source>
        <dbReference type="Proteomes" id="UP000233551"/>
    </source>
</evidence>
<organism evidence="2 3">
    <name type="scientific">Punica granatum</name>
    <name type="common">Pomegranate</name>
    <dbReference type="NCBI Taxonomy" id="22663"/>
    <lineage>
        <taxon>Eukaryota</taxon>
        <taxon>Viridiplantae</taxon>
        <taxon>Streptophyta</taxon>
        <taxon>Embryophyta</taxon>
        <taxon>Tracheophyta</taxon>
        <taxon>Spermatophyta</taxon>
        <taxon>Magnoliopsida</taxon>
        <taxon>eudicotyledons</taxon>
        <taxon>Gunneridae</taxon>
        <taxon>Pentapetalae</taxon>
        <taxon>rosids</taxon>
        <taxon>malvids</taxon>
        <taxon>Myrtales</taxon>
        <taxon>Lythraceae</taxon>
        <taxon>Punica</taxon>
    </lineage>
</organism>
<dbReference type="EMBL" id="PGOL01006117">
    <property type="protein sequence ID" value="PKI34182.1"/>
    <property type="molecule type" value="Genomic_DNA"/>
</dbReference>
<feature type="region of interest" description="Disordered" evidence="1">
    <location>
        <begin position="96"/>
        <end position="118"/>
    </location>
</feature>